<evidence type="ECO:0008006" key="3">
    <source>
        <dbReference type="Google" id="ProtNLM"/>
    </source>
</evidence>
<evidence type="ECO:0000313" key="2">
    <source>
        <dbReference type="Proteomes" id="UP000670947"/>
    </source>
</evidence>
<keyword evidence="2" id="KW-1185">Reference proteome</keyword>
<dbReference type="EMBL" id="JAGGDJ010000060">
    <property type="protein sequence ID" value="MBO7748511.1"/>
    <property type="molecule type" value="Genomic_DNA"/>
</dbReference>
<sequence length="111" mass="11734">MKWALIAGGRGSRLELMRLMPGIGLGGMALRHGAVCRANAADNAEWLAACPVMLAERLLSGIAFPVFDGSCAPAGVMLFGRRHGLPYAEADAEWIAPLIPRFIEMVGDGAL</sequence>
<dbReference type="RefSeq" id="WP_208851060.1">
    <property type="nucleotide sequence ID" value="NZ_JAGGDJ010000060.1"/>
</dbReference>
<dbReference type="Proteomes" id="UP000670947">
    <property type="component" value="Unassembled WGS sequence"/>
</dbReference>
<evidence type="ECO:0000313" key="1">
    <source>
        <dbReference type="EMBL" id="MBO7748511.1"/>
    </source>
</evidence>
<name>A0ABS3WK92_9BACL</name>
<dbReference type="Gene3D" id="3.30.450.40">
    <property type="match status" value="1"/>
</dbReference>
<dbReference type="InterPro" id="IPR029016">
    <property type="entry name" value="GAF-like_dom_sf"/>
</dbReference>
<comment type="caution">
    <text evidence="1">The sequence shown here is derived from an EMBL/GenBank/DDBJ whole genome shotgun (WGS) entry which is preliminary data.</text>
</comment>
<reference evidence="1 2" key="1">
    <citation type="submission" date="2021-03" db="EMBL/GenBank/DDBJ databases">
        <title>Paenibacillus artemisicola MWE-103 whole genome sequence.</title>
        <authorList>
            <person name="Ham Y.J."/>
        </authorList>
    </citation>
    <scope>NUCLEOTIDE SEQUENCE [LARGE SCALE GENOMIC DNA]</scope>
    <source>
        <strain evidence="1 2">MWE-103</strain>
    </source>
</reference>
<protein>
    <recommendedName>
        <fullName evidence="3">MobA-like NTP transferase domain-containing protein</fullName>
    </recommendedName>
</protein>
<proteinExistence type="predicted"/>
<gene>
    <name evidence="1" type="ORF">I8J29_30485</name>
</gene>
<accession>A0ABS3WK92</accession>
<organism evidence="1 2">
    <name type="scientific">Paenibacillus artemisiicola</name>
    <dbReference type="NCBI Taxonomy" id="1172618"/>
    <lineage>
        <taxon>Bacteria</taxon>
        <taxon>Bacillati</taxon>
        <taxon>Bacillota</taxon>
        <taxon>Bacilli</taxon>
        <taxon>Bacillales</taxon>
        <taxon>Paenibacillaceae</taxon>
        <taxon>Paenibacillus</taxon>
    </lineage>
</organism>